<dbReference type="InterPro" id="IPR051680">
    <property type="entry name" value="ATP-dep_Glu-Cys_Ligase-2"/>
</dbReference>
<evidence type="ECO:0000313" key="2">
    <source>
        <dbReference type="Proteomes" id="UP000003085"/>
    </source>
</evidence>
<dbReference type="EMBL" id="ADMT01000146">
    <property type="protein sequence ID" value="EFF82944.1"/>
    <property type="molecule type" value="Genomic_DNA"/>
</dbReference>
<proteinExistence type="predicted"/>
<sequence length="125" mass="14489">MSEQEHNLNITSDYYTADQTAAVSLQSSTFIQQLQAKVNLFEQLKSQFFNEMLDDHSFNGEASKKIEQWLSLRSLDELNHLESQAKQHFLYQGITFNVYGEEEGLERTIPFDLIPRVIEKSNGKK</sequence>
<evidence type="ECO:0000313" key="1">
    <source>
        <dbReference type="EMBL" id="EFF82944.1"/>
    </source>
</evidence>
<accession>D4XPD4</accession>
<dbReference type="HOGENOM" id="CLU_1987809_0_0_6"/>
<comment type="caution">
    <text evidence="1">The sequence shown here is derived from an EMBL/GenBank/DDBJ whole genome shotgun (WGS) entry which is preliminary data.</text>
</comment>
<dbReference type="PANTHER" id="PTHR34595">
    <property type="entry name" value="BLR5612 PROTEIN"/>
    <property type="match status" value="1"/>
</dbReference>
<organism evidence="1 2">
    <name type="scientific">Acinetobacter haemolyticus ATCC 19194</name>
    <dbReference type="NCBI Taxonomy" id="707232"/>
    <lineage>
        <taxon>Bacteria</taxon>
        <taxon>Pseudomonadati</taxon>
        <taxon>Pseudomonadota</taxon>
        <taxon>Gammaproteobacteria</taxon>
        <taxon>Moraxellales</taxon>
        <taxon>Moraxellaceae</taxon>
        <taxon>Acinetobacter</taxon>
    </lineage>
</organism>
<reference evidence="2" key="1">
    <citation type="submission" date="2010-03" db="EMBL/GenBank/DDBJ databases">
        <title>Complete sequence of Mobiluncus curtisii ATCC 43063.</title>
        <authorList>
            <person name="Muzny D."/>
            <person name="Qin X."/>
            <person name="Deng J."/>
            <person name="Jiang H."/>
            <person name="Liu Y."/>
            <person name="Qu J."/>
            <person name="Song X.-Z."/>
            <person name="Zhang L."/>
            <person name="Thornton R."/>
            <person name="Coyle M."/>
            <person name="Francisco L."/>
            <person name="Jackson L."/>
            <person name="Javaid M."/>
            <person name="Korchina V."/>
            <person name="Kovar C."/>
            <person name="Mata R."/>
            <person name="Mathew T."/>
            <person name="Ngo R."/>
            <person name="Nguyen L."/>
            <person name="Nguyen N."/>
            <person name="Okwuonu G."/>
            <person name="Ongeri F."/>
            <person name="Pham C."/>
            <person name="Simmons D."/>
            <person name="Wilczek-Boney K."/>
            <person name="Hale W."/>
            <person name="Jakkamsetti A."/>
            <person name="Pham P."/>
            <person name="Ruth R."/>
            <person name="San Lucas F."/>
            <person name="Warren J."/>
            <person name="Zhang J."/>
            <person name="Zhao Z."/>
            <person name="Zhou C."/>
            <person name="Zhu D."/>
            <person name="Lee S."/>
            <person name="Bess C."/>
            <person name="Blankenburg K."/>
            <person name="Forbes L."/>
            <person name="Fu Q."/>
            <person name="Gubbala S."/>
            <person name="Hirani K."/>
            <person name="Jayaseelan J.C."/>
            <person name="Lara F."/>
            <person name="Munidasa M."/>
            <person name="Palculict T."/>
            <person name="Patil S."/>
            <person name="Pu L.-L."/>
            <person name="Saada N."/>
            <person name="Tang L."/>
            <person name="Weissenberger G."/>
            <person name="Zhu Y."/>
            <person name="Hemphill L."/>
            <person name="Shang Y."/>
            <person name="Youmans B."/>
            <person name="Ayvaz T."/>
            <person name="Ross M."/>
            <person name="Santibanez J."/>
            <person name="Aqrawi P."/>
            <person name="Gross S."/>
            <person name="Joshi V."/>
            <person name="Fowler G."/>
            <person name="Nazareth L."/>
            <person name="Reid J."/>
            <person name="Worley K."/>
            <person name="Petrosino J."/>
            <person name="Highlander S."/>
            <person name="Gibbs R."/>
            <person name="Gibbs R."/>
        </authorList>
    </citation>
    <scope>NUCLEOTIDE SEQUENCE [LARGE SCALE GENOMIC DNA]</scope>
    <source>
        <strain evidence="2">ATCC 19194</strain>
    </source>
</reference>
<dbReference type="PANTHER" id="PTHR34595:SF7">
    <property type="entry name" value="SLL1039 PROTEIN"/>
    <property type="match status" value="1"/>
</dbReference>
<gene>
    <name evidence="1" type="ORF">HMP0015_1576</name>
</gene>
<dbReference type="Proteomes" id="UP000003085">
    <property type="component" value="Unassembled WGS sequence"/>
</dbReference>
<protein>
    <submittedName>
        <fullName evidence="1">Uncharacterized protein</fullName>
    </submittedName>
</protein>
<name>D4XPD4_ACIHA</name>
<dbReference type="AlphaFoldDB" id="D4XPD4"/>